<accession>A0A2K8UIA1</accession>
<reference evidence="1 2" key="1">
    <citation type="submission" date="2017-03" db="EMBL/GenBank/DDBJ databases">
        <title>Complete genome sequence of Candidatus 'Thiodictyon syntrophicum' sp. nov. strain Cad16T, a photolithoautotroph purple sulfur bacterium isolated from an alpine meromictic lake.</title>
        <authorList>
            <person name="Luedin S.M."/>
            <person name="Pothier J.F."/>
            <person name="Danza F."/>
            <person name="Storelli N."/>
            <person name="Wittwer M."/>
            <person name="Tonolla M."/>
        </authorList>
    </citation>
    <scope>NUCLEOTIDE SEQUENCE [LARGE SCALE GENOMIC DNA]</scope>
    <source>
        <strain evidence="1 2">Cad16T</strain>
        <plasmid evidence="2">Plasmid pts417</plasmid>
    </source>
</reference>
<keyword evidence="2" id="KW-1185">Reference proteome</keyword>
<dbReference type="KEGG" id="tsy:THSYN_30570"/>
<geneLocation type="plasmid" evidence="2">
    <name>pts417</name>
</geneLocation>
<dbReference type="EMBL" id="CP020371">
    <property type="protein sequence ID" value="AUB85252.1"/>
    <property type="molecule type" value="Genomic_DNA"/>
</dbReference>
<organism evidence="1 2">
    <name type="scientific">Candidatus Thiodictyon syntrophicum</name>
    <dbReference type="NCBI Taxonomy" id="1166950"/>
    <lineage>
        <taxon>Bacteria</taxon>
        <taxon>Pseudomonadati</taxon>
        <taxon>Pseudomonadota</taxon>
        <taxon>Gammaproteobacteria</taxon>
        <taxon>Chromatiales</taxon>
        <taxon>Chromatiaceae</taxon>
        <taxon>Thiodictyon</taxon>
    </lineage>
</organism>
<dbReference type="AlphaFoldDB" id="A0A2K8UIA1"/>
<protein>
    <recommendedName>
        <fullName evidence="3">HEPN domain-containing protein</fullName>
    </recommendedName>
</protein>
<sequence length="149" mass="16426">MAAVIKQVDFKEAARRHWADAEHLANAGRHPNAGQLYGFMAECGLKALLVAHGLPIETNGDIKKKPKTGYREHMPDLSQLVSGLTIFPDGRAATRYLSMLPDLAHFHDWSTDHRYWAASAYPASSLPNWREAARQVGDMIDAATADGVM</sequence>
<evidence type="ECO:0008006" key="3">
    <source>
        <dbReference type="Google" id="ProtNLM"/>
    </source>
</evidence>
<dbReference type="RefSeq" id="WP_100922888.1">
    <property type="nucleotide sequence ID" value="NZ_CP020371.1"/>
</dbReference>
<evidence type="ECO:0000313" key="1">
    <source>
        <dbReference type="EMBL" id="AUB85252.1"/>
    </source>
</evidence>
<dbReference type="Proteomes" id="UP000232638">
    <property type="component" value="Plasmid pTs417"/>
</dbReference>
<dbReference type="OrthoDB" id="7305014at2"/>
<evidence type="ECO:0000313" key="2">
    <source>
        <dbReference type="Proteomes" id="UP000232638"/>
    </source>
</evidence>
<gene>
    <name evidence="1" type="ORF">THSYN_30570</name>
</gene>
<keyword evidence="1" id="KW-0614">Plasmid</keyword>
<name>A0A2K8UIA1_9GAMM</name>
<proteinExistence type="predicted"/>